<dbReference type="AlphaFoldDB" id="A0A135RNI1"/>
<evidence type="ECO:0000313" key="2">
    <source>
        <dbReference type="EMBL" id="KXH25302.1"/>
    </source>
</evidence>
<organism evidence="2 3">
    <name type="scientific">Colletotrichum simmondsii</name>
    <dbReference type="NCBI Taxonomy" id="703756"/>
    <lineage>
        <taxon>Eukaryota</taxon>
        <taxon>Fungi</taxon>
        <taxon>Dikarya</taxon>
        <taxon>Ascomycota</taxon>
        <taxon>Pezizomycotina</taxon>
        <taxon>Sordariomycetes</taxon>
        <taxon>Hypocreomycetidae</taxon>
        <taxon>Glomerellales</taxon>
        <taxon>Glomerellaceae</taxon>
        <taxon>Colletotrichum</taxon>
        <taxon>Colletotrichum acutatum species complex</taxon>
    </lineage>
</organism>
<dbReference type="EMBL" id="JFBX01000917">
    <property type="protein sequence ID" value="KXH25302.1"/>
    <property type="molecule type" value="Genomic_DNA"/>
</dbReference>
<feature type="chain" id="PRO_5007801078" evidence="1">
    <location>
        <begin position="18"/>
        <end position="200"/>
    </location>
</feature>
<comment type="caution">
    <text evidence="2">The sequence shown here is derived from an EMBL/GenBank/DDBJ whole genome shotgun (WGS) entry which is preliminary data.</text>
</comment>
<reference evidence="2 3" key="1">
    <citation type="submission" date="2014-02" db="EMBL/GenBank/DDBJ databases">
        <title>The genome sequence of Colletotrichum simmondsii CBS122122.</title>
        <authorList>
            <person name="Baroncelli R."/>
            <person name="Thon M.R."/>
        </authorList>
    </citation>
    <scope>NUCLEOTIDE SEQUENCE [LARGE SCALE GENOMIC DNA]</scope>
    <source>
        <strain evidence="2 3">CBS122122</strain>
    </source>
</reference>
<keyword evidence="1" id="KW-0732">Signal</keyword>
<name>A0A135RNI1_9PEZI</name>
<protein>
    <submittedName>
        <fullName evidence="2">Uncharacterized protein</fullName>
    </submittedName>
</protein>
<feature type="signal peptide" evidence="1">
    <location>
        <begin position="1"/>
        <end position="17"/>
    </location>
</feature>
<evidence type="ECO:0000313" key="3">
    <source>
        <dbReference type="Proteomes" id="UP000070328"/>
    </source>
</evidence>
<keyword evidence="3" id="KW-1185">Reference proteome</keyword>
<evidence type="ECO:0000256" key="1">
    <source>
        <dbReference type="SAM" id="SignalP"/>
    </source>
</evidence>
<dbReference type="OrthoDB" id="4795074at2759"/>
<proteinExistence type="predicted"/>
<dbReference type="Proteomes" id="UP000070328">
    <property type="component" value="Unassembled WGS sequence"/>
</dbReference>
<gene>
    <name evidence="2" type="ORF">CSIM01_13184</name>
</gene>
<sequence>MKFLHILSYCVIASGLAVPNTAPEAEVSVRNPAETVPVPADTFSPAGIFSRDQSKAWREAEKVVGRPLQHGKVYYFMSCNPAYRNHYNTRDAYLKYVIDQTDCVHVGLVIGKTSKWFKKFEAEYLHVRVDVDNNPDEWYQSRHDWDGPIIDQRITFGGMTDSTSISKLWKAGKTWVKNAGNRMDADWNCLQYYRYLVSLI</sequence>
<accession>A0A135RNI1</accession>